<dbReference type="AlphaFoldDB" id="A0A6S6U438"/>
<protein>
    <recommendedName>
        <fullName evidence="4">DUF2520 domain-containing protein</fullName>
    </recommendedName>
</protein>
<dbReference type="Gene3D" id="3.40.50.720">
    <property type="entry name" value="NAD(P)-binding Rossmann-like Domain"/>
    <property type="match status" value="1"/>
</dbReference>
<dbReference type="InterPro" id="IPR037108">
    <property type="entry name" value="TM1727-like_C_sf"/>
</dbReference>
<dbReference type="SUPFAM" id="SSF48179">
    <property type="entry name" value="6-phosphogluconate dehydrogenase C-terminal domain-like"/>
    <property type="match status" value="1"/>
</dbReference>
<feature type="domain" description="Pyrroline-5-carboxylate reductase catalytic N-terminal" evidence="1">
    <location>
        <begin position="4"/>
        <end position="80"/>
    </location>
</feature>
<dbReference type="InterPro" id="IPR028939">
    <property type="entry name" value="P5C_Rdtase_cat_N"/>
</dbReference>
<name>A0A6S6U438_9BACT</name>
<reference evidence="3" key="1">
    <citation type="submission" date="2020-01" db="EMBL/GenBank/DDBJ databases">
        <authorList>
            <person name="Meier V. D."/>
            <person name="Meier V D."/>
        </authorList>
    </citation>
    <scope>NUCLEOTIDE SEQUENCE</scope>
    <source>
        <strain evidence="3">HLG_WM_MAG_10</strain>
    </source>
</reference>
<dbReference type="Pfam" id="PF03807">
    <property type="entry name" value="F420_oxidored"/>
    <property type="match status" value="1"/>
</dbReference>
<evidence type="ECO:0008006" key="4">
    <source>
        <dbReference type="Google" id="ProtNLM"/>
    </source>
</evidence>
<dbReference type="PANTHER" id="PTHR40459">
    <property type="entry name" value="CONSERVED HYPOTHETICAL ALANINE AND LEUCINE RICH PROTEIN"/>
    <property type="match status" value="1"/>
</dbReference>
<dbReference type="InterPro" id="IPR018931">
    <property type="entry name" value="DUF2520"/>
</dbReference>
<organism evidence="3">
    <name type="scientific">uncultured Aureispira sp</name>
    <dbReference type="NCBI Taxonomy" id="1331704"/>
    <lineage>
        <taxon>Bacteria</taxon>
        <taxon>Pseudomonadati</taxon>
        <taxon>Bacteroidota</taxon>
        <taxon>Saprospiria</taxon>
        <taxon>Saprospirales</taxon>
        <taxon>Saprospiraceae</taxon>
        <taxon>Aureispira</taxon>
        <taxon>environmental samples</taxon>
    </lineage>
</organism>
<gene>
    <name evidence="3" type="ORF">HELGO_WM24009</name>
</gene>
<dbReference type="EMBL" id="CACVAQ010000472">
    <property type="protein sequence ID" value="CAA6829225.1"/>
    <property type="molecule type" value="Genomic_DNA"/>
</dbReference>
<dbReference type="Gene3D" id="1.10.1040.20">
    <property type="entry name" value="ProC-like, C-terminal domain"/>
    <property type="match status" value="1"/>
</dbReference>
<evidence type="ECO:0000259" key="2">
    <source>
        <dbReference type="Pfam" id="PF10728"/>
    </source>
</evidence>
<dbReference type="PANTHER" id="PTHR40459:SF1">
    <property type="entry name" value="CONSERVED HYPOTHETICAL ALANINE AND LEUCINE RICH PROTEIN"/>
    <property type="match status" value="1"/>
</dbReference>
<dbReference type="Pfam" id="PF10728">
    <property type="entry name" value="DUF2520"/>
    <property type="match status" value="1"/>
</dbReference>
<dbReference type="InterPro" id="IPR008927">
    <property type="entry name" value="6-PGluconate_DH-like_C_sf"/>
</dbReference>
<accession>A0A6S6U438</accession>
<evidence type="ECO:0000313" key="3">
    <source>
        <dbReference type="EMBL" id="CAA6829225.1"/>
    </source>
</evidence>
<feature type="domain" description="DUF2520" evidence="2">
    <location>
        <begin position="130"/>
        <end position="252"/>
    </location>
</feature>
<dbReference type="SUPFAM" id="SSF51735">
    <property type="entry name" value="NAD(P)-binding Rossmann-fold domains"/>
    <property type="match status" value="1"/>
</dbReference>
<evidence type="ECO:0000259" key="1">
    <source>
        <dbReference type="Pfam" id="PF03807"/>
    </source>
</evidence>
<sequence length="266" mass="29603">MGLKITVIGSGNVGFHLAQRLHESGHRICQVFSRTPTKAAHLANLVKASGISNLKDISLEADVYLLAIKDDSLKIVTEEISFLGKYNKLIAHTSGSVSSAVFENHFGRYGIFYPLQTFSTTKKVDFEQLPFCIYGNTPAAQDSLFQLAQSICPNVYAINDEQRSILHVTAVIVNNFSNYLYGIAHDICKDQDVSFDILKPLIHETVRKIDVSNPQDVQTGPAVRGDLDTIAKHIDFLKKYPDHQALYQLISTGIIKQIKERALLDK</sequence>
<dbReference type="InterPro" id="IPR036291">
    <property type="entry name" value="NAD(P)-bd_dom_sf"/>
</dbReference>
<proteinExistence type="predicted"/>